<evidence type="ECO:0000256" key="4">
    <source>
        <dbReference type="ARBA" id="ARBA00023136"/>
    </source>
</evidence>
<dbReference type="InterPro" id="IPR020846">
    <property type="entry name" value="MFS_dom"/>
</dbReference>
<dbReference type="AlphaFoldDB" id="A0A6N7RKN1"/>
<feature type="transmembrane region" description="Helical" evidence="5">
    <location>
        <begin position="386"/>
        <end position="404"/>
    </location>
</feature>
<dbReference type="InterPro" id="IPR036259">
    <property type="entry name" value="MFS_trans_sf"/>
</dbReference>
<feature type="transmembrane region" description="Helical" evidence="5">
    <location>
        <begin position="166"/>
        <end position="184"/>
    </location>
</feature>
<evidence type="ECO:0000313" key="7">
    <source>
        <dbReference type="EMBL" id="MRX81885.1"/>
    </source>
</evidence>
<feature type="transmembrane region" description="Helical" evidence="5">
    <location>
        <begin position="80"/>
        <end position="103"/>
    </location>
</feature>
<feature type="transmembrane region" description="Helical" evidence="5">
    <location>
        <begin position="141"/>
        <end position="160"/>
    </location>
</feature>
<feature type="transmembrane region" description="Helical" evidence="5">
    <location>
        <begin position="46"/>
        <end position="68"/>
    </location>
</feature>
<dbReference type="InterPro" id="IPR011701">
    <property type="entry name" value="MFS"/>
</dbReference>
<proteinExistence type="predicted"/>
<sequence length="421" mass="45143">MATTAREKLWTRDFVFGTTVNFLVMLNYYGLMVVVADYAMKTYDAAASTAGLAASIFVIGALIARLFSGRIMDRVGRKRLLIIGAVLEVAFSALYLVGVGLWLLFVVRLLHGIAFGMCSTSIGTIVTALVPDNRKGEGVGYYMLSVTLGAAIGPFLGMFLTQNAGFQTLFIVTAAVAGACLPAATQVRVPKTPVPSERVAQKANDIARDERTEQAGGFRVPRPRVANYLETSVIPISAVCALLFFCYSSLLAFLTPFAAESGLEAPASFFFVVYAIATFVTRPFTGKLFDRKGDRAVMIPAFIAFIFGMGLLATVYRPAAMLIAAALLGFGVGTIQASGLALAVRIAPDGRLSLANSTFYILLDIGVGVGPLLLGIVQPLWGYRGLFEAMSFVAIVALAAYLVVSRRKGTMRRKLEEAERE</sequence>
<feature type="transmembrane region" description="Helical" evidence="5">
    <location>
        <begin position="265"/>
        <end position="284"/>
    </location>
</feature>
<dbReference type="PANTHER" id="PTHR23531">
    <property type="entry name" value="QUINOLENE RESISTANCE PROTEIN NORA"/>
    <property type="match status" value="1"/>
</dbReference>
<dbReference type="GO" id="GO:0005886">
    <property type="term" value="C:plasma membrane"/>
    <property type="evidence" value="ECO:0007669"/>
    <property type="project" value="UniProtKB-SubCell"/>
</dbReference>
<dbReference type="Proteomes" id="UP000438093">
    <property type="component" value="Unassembled WGS sequence"/>
</dbReference>
<dbReference type="GO" id="GO:0022857">
    <property type="term" value="F:transmembrane transporter activity"/>
    <property type="evidence" value="ECO:0007669"/>
    <property type="project" value="InterPro"/>
</dbReference>
<feature type="transmembrane region" description="Helical" evidence="5">
    <location>
        <begin position="232"/>
        <end position="259"/>
    </location>
</feature>
<dbReference type="EMBL" id="VTFY01000003">
    <property type="protein sequence ID" value="MRX81885.1"/>
    <property type="molecule type" value="Genomic_DNA"/>
</dbReference>
<comment type="subcellular location">
    <subcellularLocation>
        <location evidence="1">Cell membrane</location>
        <topology evidence="1">Multi-pass membrane protein</topology>
    </subcellularLocation>
</comment>
<evidence type="ECO:0000313" key="8">
    <source>
        <dbReference type="Proteomes" id="UP000438093"/>
    </source>
</evidence>
<dbReference type="Pfam" id="PF07690">
    <property type="entry name" value="MFS_1"/>
    <property type="match status" value="1"/>
</dbReference>
<dbReference type="InterPro" id="IPR004896">
    <property type="entry name" value="PucC-rel"/>
</dbReference>
<comment type="caution">
    <text evidence="7">The sequence shown here is derived from an EMBL/GenBank/DDBJ whole genome shotgun (WGS) entry which is preliminary data.</text>
</comment>
<keyword evidence="8" id="KW-1185">Reference proteome</keyword>
<feature type="transmembrane region" description="Helical" evidence="5">
    <location>
        <begin position="109"/>
        <end position="129"/>
    </location>
</feature>
<feature type="transmembrane region" description="Helical" evidence="5">
    <location>
        <begin position="322"/>
        <end position="347"/>
    </location>
</feature>
<dbReference type="CDD" id="cd17489">
    <property type="entry name" value="MFS_YfcJ_like"/>
    <property type="match status" value="1"/>
</dbReference>
<evidence type="ECO:0000256" key="2">
    <source>
        <dbReference type="ARBA" id="ARBA00022692"/>
    </source>
</evidence>
<reference evidence="8" key="1">
    <citation type="submission" date="2019-08" db="EMBL/GenBank/DDBJ databases">
        <title>Arthrobacter sp. nov., isolated from plateau pika and Tibetan wild ass.</title>
        <authorList>
            <person name="Ge Y."/>
        </authorList>
    </citation>
    <scope>NUCLEOTIDE SEQUENCE [LARGE SCALE GENOMIC DNA]</scope>
    <source>
        <strain evidence="8">HF-4214</strain>
    </source>
</reference>
<evidence type="ECO:0000256" key="1">
    <source>
        <dbReference type="ARBA" id="ARBA00004651"/>
    </source>
</evidence>
<dbReference type="SUPFAM" id="SSF103473">
    <property type="entry name" value="MFS general substrate transporter"/>
    <property type="match status" value="1"/>
</dbReference>
<dbReference type="InterPro" id="IPR005829">
    <property type="entry name" value="Sugar_transporter_CS"/>
</dbReference>
<protein>
    <submittedName>
        <fullName evidence="7">MFS transporter</fullName>
    </submittedName>
</protein>
<feature type="transmembrane region" description="Helical" evidence="5">
    <location>
        <begin position="359"/>
        <end position="380"/>
    </location>
</feature>
<accession>A0A6N7RKN1</accession>
<dbReference type="Gene3D" id="1.20.1250.20">
    <property type="entry name" value="MFS general substrate transporter like domains"/>
    <property type="match status" value="2"/>
</dbReference>
<feature type="domain" description="Major facilitator superfamily (MFS) profile" evidence="6">
    <location>
        <begin position="13"/>
        <end position="408"/>
    </location>
</feature>
<dbReference type="PROSITE" id="PS50850">
    <property type="entry name" value="MFS"/>
    <property type="match status" value="1"/>
</dbReference>
<dbReference type="RefSeq" id="WP_154332781.1">
    <property type="nucleotide sequence ID" value="NZ_VTFY01000003.1"/>
</dbReference>
<evidence type="ECO:0000256" key="5">
    <source>
        <dbReference type="SAM" id="Phobius"/>
    </source>
</evidence>
<name>A0A6N7RKN1_9ACTN</name>
<dbReference type="PANTHER" id="PTHR23531:SF1">
    <property type="entry name" value="QUINOLENE RESISTANCE PROTEIN NORA"/>
    <property type="match status" value="1"/>
</dbReference>
<gene>
    <name evidence="7" type="ORF">GJG86_05200</name>
</gene>
<evidence type="ECO:0000256" key="3">
    <source>
        <dbReference type="ARBA" id="ARBA00022989"/>
    </source>
</evidence>
<dbReference type="Pfam" id="PF03209">
    <property type="entry name" value="PUCC"/>
    <property type="match status" value="1"/>
</dbReference>
<keyword evidence="3 5" id="KW-1133">Transmembrane helix</keyword>
<keyword evidence="4 5" id="KW-0472">Membrane</keyword>
<dbReference type="InterPro" id="IPR052714">
    <property type="entry name" value="MFS_Exporter"/>
</dbReference>
<feature type="transmembrane region" description="Helical" evidence="5">
    <location>
        <begin position="20"/>
        <end position="40"/>
    </location>
</feature>
<keyword evidence="2 5" id="KW-0812">Transmembrane</keyword>
<evidence type="ECO:0000259" key="6">
    <source>
        <dbReference type="PROSITE" id="PS50850"/>
    </source>
</evidence>
<feature type="transmembrane region" description="Helical" evidence="5">
    <location>
        <begin position="296"/>
        <end position="316"/>
    </location>
</feature>
<dbReference type="PROSITE" id="PS00216">
    <property type="entry name" value="SUGAR_TRANSPORT_1"/>
    <property type="match status" value="1"/>
</dbReference>
<organism evidence="7 8">
    <name type="scientific">Eggerthella guodeyinii</name>
    <dbReference type="NCBI Taxonomy" id="2690837"/>
    <lineage>
        <taxon>Bacteria</taxon>
        <taxon>Bacillati</taxon>
        <taxon>Actinomycetota</taxon>
        <taxon>Coriobacteriia</taxon>
        <taxon>Eggerthellales</taxon>
        <taxon>Eggerthellaceae</taxon>
        <taxon>Eggerthella</taxon>
    </lineage>
</organism>